<organism evidence="2 3">
    <name type="scientific">Zeimonas arvi</name>
    <dbReference type="NCBI Taxonomy" id="2498847"/>
    <lineage>
        <taxon>Bacteria</taxon>
        <taxon>Pseudomonadati</taxon>
        <taxon>Pseudomonadota</taxon>
        <taxon>Betaproteobacteria</taxon>
        <taxon>Burkholderiales</taxon>
        <taxon>Burkholderiaceae</taxon>
        <taxon>Zeimonas</taxon>
    </lineage>
</organism>
<accession>A0A5C8P4P1</accession>
<dbReference type="EMBL" id="VDUY01000001">
    <property type="protein sequence ID" value="TXL68449.1"/>
    <property type="molecule type" value="Genomic_DNA"/>
</dbReference>
<sequence length="732" mass="79059">MSLAQAGTATARDDRDERDDDDAPIDPARRSALLQDCSGMVVSQLSGAIAEALKKVGDDLTALALRNRDPAAQQALLDAVTLVRRHHADIEARFREMFADIFARRIHGDDDGPADAPAGGLALVDDSVIEEKIAFDRIIQRARSKLDPDEVLGIRARLGVLAAGDWFDEDNHPAAPEAVFEALRRTLAQLNAEAGVRDALLDAIEPHVSSNLGAIYTTVNERLRSNHVLPRIRPQVVTAKAQARRAKAAQPPAPAPDSAVAAPAADPAIESVPAGEDPFVLLAARLADGTTPARLAAARLLANPASFGAGKSPPAVETGLLDSLHAIQAGCGESGAGGPRLLDEMLEKGRTMGSPLDQLTVEIVSQVFDHLYADRRLPDTIKQQMLRLQVVAVKAALIDRSFFASRRHPMRRLLDEICRAASDPDADVGPDSALVGGVAEIVDWLLASFESDLSVFDDAAMRLDLLLSIESQRRMERDAALARQAERLEALVLAQEQARAEIRARAGESAPAFMVDFLDRSWYRVMAMLRVEDGDAAWRDALACIDALVWSVQPKESPEIPRLASLLPKLIAELNRGLARAGVDKSDQERFFNELLKRHGEVIQRAKVGAAGPASPLPAFGQPAAPPREAVASRPAEPPVSPEIARQLGDLRRGDTLELLEPDGARRRLRISWVSPTRRLFVLTRHPEVARPVERAELARWLATGRVRLADAETAIERTIATIAAGKAGLPA</sequence>
<dbReference type="OrthoDB" id="6188167at2"/>
<dbReference type="InterPro" id="IPR012434">
    <property type="entry name" value="DUF1631"/>
</dbReference>
<gene>
    <name evidence="2" type="ORF">FHP08_01835</name>
</gene>
<dbReference type="Proteomes" id="UP000321548">
    <property type="component" value="Unassembled WGS sequence"/>
</dbReference>
<proteinExistence type="predicted"/>
<dbReference type="RefSeq" id="WP_147702590.1">
    <property type="nucleotide sequence ID" value="NZ_VDUY01000001.1"/>
</dbReference>
<keyword evidence="3" id="KW-1185">Reference proteome</keyword>
<comment type="caution">
    <text evidence="2">The sequence shown here is derived from an EMBL/GenBank/DDBJ whole genome shotgun (WGS) entry which is preliminary data.</text>
</comment>
<name>A0A5C8P4P1_9BURK</name>
<evidence type="ECO:0000256" key="1">
    <source>
        <dbReference type="SAM" id="MobiDB-lite"/>
    </source>
</evidence>
<reference evidence="2 3" key="1">
    <citation type="submission" date="2019-06" db="EMBL/GenBank/DDBJ databases">
        <title>Quisquiliibacterium sp. nov., isolated from a maize field.</title>
        <authorList>
            <person name="Lin S.-Y."/>
            <person name="Tsai C.-F."/>
            <person name="Young C.-C."/>
        </authorList>
    </citation>
    <scope>NUCLEOTIDE SEQUENCE [LARGE SCALE GENOMIC DNA]</scope>
    <source>
        <strain evidence="2 3">CC-CFT501</strain>
    </source>
</reference>
<evidence type="ECO:0000313" key="2">
    <source>
        <dbReference type="EMBL" id="TXL68449.1"/>
    </source>
</evidence>
<dbReference type="Pfam" id="PF07793">
    <property type="entry name" value="DUF1631"/>
    <property type="match status" value="1"/>
</dbReference>
<evidence type="ECO:0000313" key="3">
    <source>
        <dbReference type="Proteomes" id="UP000321548"/>
    </source>
</evidence>
<dbReference type="AlphaFoldDB" id="A0A5C8P4P1"/>
<feature type="region of interest" description="Disordered" evidence="1">
    <location>
        <begin position="1"/>
        <end position="26"/>
    </location>
</feature>
<protein>
    <submittedName>
        <fullName evidence="2">DUF1631 domain-containing protein</fullName>
    </submittedName>
</protein>
<feature type="region of interest" description="Disordered" evidence="1">
    <location>
        <begin position="614"/>
        <end position="642"/>
    </location>
</feature>